<sequence>MARGHVQPQKPRTIYRASRNPVAEKSAWRKFGRVESKSLSGGRSVPVCPGAPWQAHDANRDNIESNTSEDK</sequence>
<protein>
    <submittedName>
        <fullName evidence="2">Uncharacterized protein</fullName>
    </submittedName>
</protein>
<organism evidence="2 3">
    <name type="scientific">Beauveria bassiana</name>
    <name type="common">White muscardine disease fungus</name>
    <name type="synonym">Tritirachium shiotae</name>
    <dbReference type="NCBI Taxonomy" id="176275"/>
    <lineage>
        <taxon>Eukaryota</taxon>
        <taxon>Fungi</taxon>
        <taxon>Dikarya</taxon>
        <taxon>Ascomycota</taxon>
        <taxon>Pezizomycotina</taxon>
        <taxon>Sordariomycetes</taxon>
        <taxon>Hypocreomycetidae</taxon>
        <taxon>Hypocreales</taxon>
        <taxon>Cordycipitaceae</taxon>
        <taxon>Beauveria</taxon>
    </lineage>
</organism>
<proteinExistence type="predicted"/>
<dbReference type="EMBL" id="JRHA01000001">
    <property type="protein sequence ID" value="PQK08937.1"/>
    <property type="molecule type" value="Genomic_DNA"/>
</dbReference>
<feature type="compositionally biased region" description="Basic and acidic residues" evidence="1">
    <location>
        <begin position="57"/>
        <end position="71"/>
    </location>
</feature>
<reference evidence="2 3" key="1">
    <citation type="submission" date="2016-07" db="EMBL/GenBank/DDBJ databases">
        <title>Comparative genomics of the entomopathogenic fungus Beauveria bassiana.</title>
        <authorList>
            <person name="Valero Jimenez C.A."/>
            <person name="Zwaan B.J."/>
            <person name="Van Kan J.A."/>
            <person name="Takken W."/>
            <person name="Debets A.J."/>
            <person name="Schoustra S.E."/>
            <person name="Koenraadt C.J."/>
        </authorList>
    </citation>
    <scope>NUCLEOTIDE SEQUENCE [LARGE SCALE GENOMIC DNA]</scope>
    <source>
        <strain evidence="2 3">ARSEF 8028</strain>
    </source>
</reference>
<gene>
    <name evidence="2" type="ORF">BB8028_0001g10090</name>
</gene>
<name>A0A2S7XYF6_BEABA</name>
<evidence type="ECO:0000313" key="3">
    <source>
        <dbReference type="Proteomes" id="UP000237441"/>
    </source>
</evidence>
<evidence type="ECO:0000313" key="2">
    <source>
        <dbReference type="EMBL" id="PQK08937.1"/>
    </source>
</evidence>
<dbReference type="Proteomes" id="UP000237441">
    <property type="component" value="Unassembled WGS sequence"/>
</dbReference>
<feature type="region of interest" description="Disordered" evidence="1">
    <location>
        <begin position="37"/>
        <end position="71"/>
    </location>
</feature>
<comment type="caution">
    <text evidence="2">The sequence shown here is derived from an EMBL/GenBank/DDBJ whole genome shotgun (WGS) entry which is preliminary data.</text>
</comment>
<dbReference type="AlphaFoldDB" id="A0A2S7XYF6"/>
<accession>A0A2S7XYF6</accession>
<evidence type="ECO:0000256" key="1">
    <source>
        <dbReference type="SAM" id="MobiDB-lite"/>
    </source>
</evidence>